<keyword evidence="3" id="KW-1185">Reference proteome</keyword>
<reference evidence="2 3" key="1">
    <citation type="submission" date="2022-04" db="EMBL/GenBank/DDBJ databases">
        <title>Leucobacter sp. isolated from rhizosphere of garlic.</title>
        <authorList>
            <person name="Won M."/>
            <person name="Lee C.-M."/>
            <person name="Woen H.-Y."/>
            <person name="Kwon S.-W."/>
        </authorList>
    </citation>
    <scope>NUCLEOTIDE SEQUENCE [LARGE SCALE GENOMIC DNA]</scope>
    <source>
        <strain evidence="2 3">H21R-40</strain>
    </source>
</reference>
<organism evidence="2 3">
    <name type="scientific">Leucobacter allii</name>
    <dbReference type="NCBI Taxonomy" id="2932247"/>
    <lineage>
        <taxon>Bacteria</taxon>
        <taxon>Bacillati</taxon>
        <taxon>Actinomycetota</taxon>
        <taxon>Actinomycetes</taxon>
        <taxon>Micrococcales</taxon>
        <taxon>Microbacteriaceae</taxon>
        <taxon>Leucobacter</taxon>
    </lineage>
</organism>
<feature type="domain" description="IrrE N-terminal-like" evidence="1">
    <location>
        <begin position="12"/>
        <end position="111"/>
    </location>
</feature>
<dbReference type="EMBL" id="CP095045">
    <property type="protein sequence ID" value="UOQ58135.1"/>
    <property type="molecule type" value="Genomic_DNA"/>
</dbReference>
<accession>A0ABY4FPD0</accession>
<evidence type="ECO:0000313" key="3">
    <source>
        <dbReference type="Proteomes" id="UP000831786"/>
    </source>
</evidence>
<dbReference type="Pfam" id="PF06114">
    <property type="entry name" value="Peptidase_M78"/>
    <property type="match status" value="1"/>
</dbReference>
<dbReference type="Proteomes" id="UP000831786">
    <property type="component" value="Chromosome"/>
</dbReference>
<gene>
    <name evidence="2" type="ORF">MUN78_04615</name>
</gene>
<protein>
    <submittedName>
        <fullName evidence="2">ImmA/IrrE family metallo-endopeptidase</fullName>
    </submittedName>
</protein>
<proteinExistence type="predicted"/>
<evidence type="ECO:0000313" key="2">
    <source>
        <dbReference type="EMBL" id="UOQ58135.1"/>
    </source>
</evidence>
<dbReference type="RefSeq" id="WP_244729137.1">
    <property type="nucleotide sequence ID" value="NZ_CP095045.1"/>
</dbReference>
<dbReference type="InterPro" id="IPR010359">
    <property type="entry name" value="IrrE_HExxH"/>
</dbReference>
<name>A0ABY4FPD0_9MICO</name>
<sequence length="147" mass="16961">MQQLFDLADAGNISVEFRPLAQRNGEYRDDLKRIRLREDMPPRLMRFTFAHELGHAAFRDVPSMFGPENARQERRADEWAALRLIELDAYREFEALREGHVPAIAHDLGVVTRCVEAYQRLLERIGDTVYLDPHMGAGQWLAKVEAA</sequence>
<dbReference type="Gene3D" id="1.10.10.2910">
    <property type="match status" value="1"/>
</dbReference>
<evidence type="ECO:0000259" key="1">
    <source>
        <dbReference type="Pfam" id="PF06114"/>
    </source>
</evidence>